<evidence type="ECO:0000259" key="3">
    <source>
        <dbReference type="Pfam" id="PF00561"/>
    </source>
</evidence>
<dbReference type="PANTHER" id="PTHR43248:SF2">
    <property type="entry name" value="PROLYL AMINOPEPTIDASE"/>
    <property type="match status" value="1"/>
</dbReference>
<organism evidence="4 5">
    <name type="scientific">Nesterenkonia halotolerans</name>
    <dbReference type="NCBI Taxonomy" id="225325"/>
    <lineage>
        <taxon>Bacteria</taxon>
        <taxon>Bacillati</taxon>
        <taxon>Actinomycetota</taxon>
        <taxon>Actinomycetes</taxon>
        <taxon>Micrococcales</taxon>
        <taxon>Micrococcaceae</taxon>
        <taxon>Nesterenkonia</taxon>
    </lineage>
</organism>
<comment type="caution">
    <text evidence="4">The sequence shown here is derived from an EMBL/GenBank/DDBJ whole genome shotgun (WGS) entry which is preliminary data.</text>
</comment>
<comment type="similarity">
    <text evidence="1">Belongs to the peptidase S33 family.</text>
</comment>
<dbReference type="PRINTS" id="PR00793">
    <property type="entry name" value="PROAMNOPTASE"/>
</dbReference>
<dbReference type="Gene3D" id="3.40.50.1820">
    <property type="entry name" value="alpha/beta hydrolase"/>
    <property type="match status" value="1"/>
</dbReference>
<dbReference type="SUPFAM" id="SSF53474">
    <property type="entry name" value="alpha/beta-Hydrolases"/>
    <property type="match status" value="1"/>
</dbReference>
<proteinExistence type="inferred from homology"/>
<accession>A0ABR9J4D0</accession>
<keyword evidence="4" id="KW-0645">Protease</keyword>
<name>A0ABR9J4D0_9MICC</name>
<evidence type="ECO:0000313" key="4">
    <source>
        <dbReference type="EMBL" id="MBE1513860.1"/>
    </source>
</evidence>
<feature type="domain" description="AB hydrolase-1" evidence="3">
    <location>
        <begin position="64"/>
        <end position="215"/>
    </location>
</feature>
<dbReference type="InterPro" id="IPR002410">
    <property type="entry name" value="Peptidase_S33"/>
</dbReference>
<dbReference type="EC" id="3.4.11.5" evidence="4"/>
<dbReference type="PANTHER" id="PTHR43248">
    <property type="entry name" value="2-SUCCINYL-6-HYDROXY-2,4-CYCLOHEXADIENE-1-CARBOXYLATE SYNTHASE"/>
    <property type="match status" value="1"/>
</dbReference>
<keyword evidence="4" id="KW-0031">Aminopeptidase</keyword>
<dbReference type="InterPro" id="IPR051601">
    <property type="entry name" value="Serine_prot/Carboxylest_S33"/>
</dbReference>
<dbReference type="Proteomes" id="UP000636579">
    <property type="component" value="Unassembled WGS sequence"/>
</dbReference>
<gene>
    <name evidence="4" type="ORF">H4W26_000615</name>
</gene>
<dbReference type="EMBL" id="JADBEE010000001">
    <property type="protein sequence ID" value="MBE1513860.1"/>
    <property type="molecule type" value="Genomic_DNA"/>
</dbReference>
<dbReference type="InterPro" id="IPR029058">
    <property type="entry name" value="AB_hydrolase_fold"/>
</dbReference>
<dbReference type="Pfam" id="PF00561">
    <property type="entry name" value="Abhydrolase_1"/>
    <property type="match status" value="1"/>
</dbReference>
<keyword evidence="5" id="KW-1185">Reference proteome</keyword>
<protein>
    <submittedName>
        <fullName evidence="4">Proline iminopeptidase</fullName>
        <ecNumber evidence="4">3.4.11.5</ecNumber>
    </submittedName>
</protein>
<dbReference type="InterPro" id="IPR000073">
    <property type="entry name" value="AB_hydrolase_1"/>
</dbReference>
<keyword evidence="2 4" id="KW-0378">Hydrolase</keyword>
<sequence>MDRASENDDGASSTLLDGTRITDHRLIVPLDHRRPSGEQLTLYAREFVAGENVKQGPERVDSLPWLLFLQGGPGGKGSRPAKLGGWMAEAGKEFRILMLDQRGTGLSAPLNRQSLALRGDAAAQAAYMRHFRADSIVRDAEAFRRSLGLSSWSVLGQSFGGFATLSYLSFAPESLDRALITGGLAPLTGHADRVYRATYVKMRSRNREHFARFPQDREILDDVFAHVRAHTVDLPDGSPLTPARLQMIGMLLGGNTRADTLHYLLEDAFTSDDRTELSDTFLSTVGQQLSFAANPMYAVMHESIYGQPAELTDGRPATNWAAERVLGEFEEFDPAGDSPLLLGEMILREHLQLDPALKELAAAADELAAVDDWEPLYDLAQLRRNRVPTAAALYTDDVYVARELSWATANEVAGITVWETDEFHHDGLSEDGGRVFSELLQRTS</sequence>
<evidence type="ECO:0000256" key="1">
    <source>
        <dbReference type="ARBA" id="ARBA00010088"/>
    </source>
</evidence>
<evidence type="ECO:0000313" key="5">
    <source>
        <dbReference type="Proteomes" id="UP000636579"/>
    </source>
</evidence>
<dbReference type="RefSeq" id="WP_225939573.1">
    <property type="nucleotide sequence ID" value="NZ_JADBEE010000001.1"/>
</dbReference>
<evidence type="ECO:0000256" key="2">
    <source>
        <dbReference type="ARBA" id="ARBA00022801"/>
    </source>
</evidence>
<reference evidence="4 5" key="1">
    <citation type="submission" date="2020-10" db="EMBL/GenBank/DDBJ databases">
        <title>Sequencing the genomes of 1000 actinobacteria strains.</title>
        <authorList>
            <person name="Klenk H.-P."/>
        </authorList>
    </citation>
    <scope>NUCLEOTIDE SEQUENCE [LARGE SCALE GENOMIC DNA]</scope>
    <source>
        <strain evidence="4 5">DSM 15474</strain>
    </source>
</reference>
<dbReference type="GO" id="GO:0004177">
    <property type="term" value="F:aminopeptidase activity"/>
    <property type="evidence" value="ECO:0007669"/>
    <property type="project" value="UniProtKB-KW"/>
</dbReference>